<dbReference type="EMBL" id="DS268455">
    <property type="protein sequence ID" value="EFP04601.1"/>
    <property type="molecule type" value="Genomic_DNA"/>
</dbReference>
<protein>
    <submittedName>
        <fullName evidence="1">Uncharacterized protein</fullName>
    </submittedName>
</protein>
<organism evidence="2">
    <name type="scientific">Caenorhabditis remanei</name>
    <name type="common">Caenorhabditis vulgaris</name>
    <dbReference type="NCBI Taxonomy" id="31234"/>
    <lineage>
        <taxon>Eukaryota</taxon>
        <taxon>Metazoa</taxon>
        <taxon>Ecdysozoa</taxon>
        <taxon>Nematoda</taxon>
        <taxon>Chromadorea</taxon>
        <taxon>Rhabditida</taxon>
        <taxon>Rhabditina</taxon>
        <taxon>Rhabditomorpha</taxon>
        <taxon>Rhabditoidea</taxon>
        <taxon>Rhabditidae</taxon>
        <taxon>Peloderinae</taxon>
        <taxon>Caenorhabditis</taxon>
    </lineage>
</organism>
<dbReference type="AlphaFoldDB" id="E3MLM6"/>
<dbReference type="KEGG" id="crq:GCK72_022880"/>
<name>E3MLM6_CAERE</name>
<evidence type="ECO:0000313" key="1">
    <source>
        <dbReference type="EMBL" id="EFP04601.1"/>
    </source>
</evidence>
<dbReference type="CTD" id="9798393"/>
<sequence>MSKYWDNPRLTIQNELQCDMDALFCFFGSYDETNVFYTGATVVQIPLSCSKRVGIVKTHIGLKKSGPRYLRVKHHIKLHITHNCTKYGQLLTTSKYSAGILLKEEVTTIELKTDLLSIGHPVTQYKSFFSPKFVFFNDDLFFNQDVYEEDE</sequence>
<accession>E3MLM6</accession>
<dbReference type="HOGENOM" id="CLU_1733195_0_0_1"/>
<reference evidence="1" key="1">
    <citation type="submission" date="2007-07" db="EMBL/GenBank/DDBJ databases">
        <title>PCAP assembly of the Caenorhabditis remanei genome.</title>
        <authorList>
            <consortium name="The Caenorhabditis remanei Sequencing Consortium"/>
            <person name="Wilson R.K."/>
        </authorList>
    </citation>
    <scope>NUCLEOTIDE SEQUENCE [LARGE SCALE GENOMIC DNA]</scope>
    <source>
        <strain evidence="1">PB4641</strain>
    </source>
</reference>
<dbReference type="Proteomes" id="UP000008281">
    <property type="component" value="Unassembled WGS sequence"/>
</dbReference>
<keyword evidence="2" id="KW-1185">Reference proteome</keyword>
<evidence type="ECO:0000313" key="2">
    <source>
        <dbReference type="Proteomes" id="UP000008281"/>
    </source>
</evidence>
<gene>
    <name evidence="1" type="ORF">CRE_31283</name>
</gene>
<dbReference type="RefSeq" id="XP_003102945.2">
    <property type="nucleotide sequence ID" value="XM_003102897.2"/>
</dbReference>
<proteinExistence type="predicted"/>
<dbReference type="GeneID" id="9798393"/>